<feature type="compositionally biased region" description="Basic and acidic residues" evidence="5">
    <location>
        <begin position="91"/>
        <end position="100"/>
    </location>
</feature>
<gene>
    <name evidence="7" type="primary">ANKRD6</name>
</gene>
<dbReference type="PROSITE" id="PS50088">
    <property type="entry name" value="ANK_REPEAT"/>
    <property type="match status" value="4"/>
</dbReference>
<dbReference type="PROSITE" id="PS50297">
    <property type="entry name" value="ANK_REP_REGION"/>
    <property type="match status" value="4"/>
</dbReference>
<feature type="compositionally biased region" description="Polar residues" evidence="5">
    <location>
        <begin position="290"/>
        <end position="304"/>
    </location>
</feature>
<feature type="repeat" description="ANK" evidence="3">
    <location>
        <begin position="198"/>
        <end position="230"/>
    </location>
</feature>
<feature type="repeat" description="ANK" evidence="3">
    <location>
        <begin position="132"/>
        <end position="164"/>
    </location>
</feature>
<evidence type="ECO:0000256" key="4">
    <source>
        <dbReference type="SAM" id="Coils"/>
    </source>
</evidence>
<feature type="region of interest" description="Disordered" evidence="5">
    <location>
        <begin position="510"/>
        <end position="574"/>
    </location>
</feature>
<dbReference type="InterPro" id="IPR002110">
    <property type="entry name" value="Ankyrin_rpt"/>
</dbReference>
<evidence type="ECO:0000313" key="7">
    <source>
        <dbReference type="RefSeq" id="XP_031536086.1"/>
    </source>
</evidence>
<feature type="repeat" description="ANK" evidence="3">
    <location>
        <begin position="165"/>
        <end position="197"/>
    </location>
</feature>
<evidence type="ECO:0000313" key="6">
    <source>
        <dbReference type="Proteomes" id="UP001652581"/>
    </source>
</evidence>
<feature type="compositionally biased region" description="Basic residues" evidence="5">
    <location>
        <begin position="357"/>
        <end position="371"/>
    </location>
</feature>
<feature type="compositionally biased region" description="Polar residues" evidence="5">
    <location>
        <begin position="558"/>
        <end position="574"/>
    </location>
</feature>
<keyword evidence="4" id="KW-0175">Coiled coil</keyword>
<organism evidence="6 7">
    <name type="scientific">Vicugna pacos</name>
    <name type="common">Alpaca</name>
    <name type="synonym">Lama pacos</name>
    <dbReference type="NCBI Taxonomy" id="30538"/>
    <lineage>
        <taxon>Eukaryota</taxon>
        <taxon>Metazoa</taxon>
        <taxon>Chordata</taxon>
        <taxon>Craniata</taxon>
        <taxon>Vertebrata</taxon>
        <taxon>Euteleostomi</taxon>
        <taxon>Mammalia</taxon>
        <taxon>Eutheria</taxon>
        <taxon>Laurasiatheria</taxon>
        <taxon>Artiodactyla</taxon>
        <taxon>Tylopoda</taxon>
        <taxon>Camelidae</taxon>
        <taxon>Vicugna</taxon>
    </lineage>
</organism>
<feature type="coiled-coil region" evidence="4">
    <location>
        <begin position="687"/>
        <end position="714"/>
    </location>
</feature>
<keyword evidence="2 3" id="KW-0040">ANK repeat</keyword>
<evidence type="ECO:0000256" key="1">
    <source>
        <dbReference type="ARBA" id="ARBA00022737"/>
    </source>
</evidence>
<reference evidence="7" key="1">
    <citation type="submission" date="2025-08" db="UniProtKB">
        <authorList>
            <consortium name="RefSeq"/>
        </authorList>
    </citation>
    <scope>IDENTIFICATION</scope>
</reference>
<sequence length="719" mass="79839">MTSSALEWDYYEFEPVETSSLEYATPGASSLLLPANPVNAHWSSHAISDWSMSNHTAPTSEIVQDPVATVKGMKEEKTKKNQRRKARKNPRRSEREKEGDQTALHRATVVGNTEVIAALIQEGCALDRQDKDGNTALHEASWHGFSQSAKLLVKAGANVLAKNKAGDTCLHVAARYNHLSIIKLLLSAFCSVHEKNQAGDTALHIAAALNHKKVVKILLEAGADGTIVNNAGQTPLETARYHNNPEVALLLTKAPQVLRFSRGRSLRKKRERLKEERRAQSVPRDEVAQSKGSVSAGDTHSSEQAAPRKEEAREDLLSASPEPTAKDSRPRKPRPKVSAFSDPTPPADQQPGQQKNLHTHGHPKKRPRHRCSPPPPPHEFRAYQLYTLYRGKDGKVMQAPINGCRCEPLINKLENQLEATVEEIKAELISVQDKMNTKLGHMETKTQHQMRVLDKLMVERLSAERTECLNRLQQHSDAEKHEGEKRQMSLVDELKTWCMLKIQNLEMKLSGDSRVSRTKSTPSTYESSTGVDQSVVTAGPVAASDSSPPVVRPKEKALSSTATHRLQQELSSSDCTGSRLRNVKVQTALLPLKEATKCDLQAGPCVDRGTQTKKSGKSGQTRHRTQQPAPSNTCRQPPPAAGGEQTAPHLRDTSQALELTQYFFEAVSTQMEKWYERKIEEARSQASQKAQQDKATLEEHIKSLEEELAKLRTKVQKEN</sequence>
<dbReference type="PANTHER" id="PTHR24203">
    <property type="entry name" value="ANKYRIN REPEAT FAMILY PROTEIN"/>
    <property type="match status" value="1"/>
</dbReference>
<evidence type="ECO:0000256" key="2">
    <source>
        <dbReference type="ARBA" id="ARBA00023043"/>
    </source>
</evidence>
<feature type="repeat" description="ANK" evidence="3">
    <location>
        <begin position="99"/>
        <end position="131"/>
    </location>
</feature>
<dbReference type="Proteomes" id="UP001652581">
    <property type="component" value="Chromosome 8"/>
</dbReference>
<dbReference type="InterPro" id="IPR036770">
    <property type="entry name" value="Ankyrin_rpt-contain_sf"/>
</dbReference>
<feature type="compositionally biased region" description="Polar residues" evidence="5">
    <location>
        <begin position="518"/>
        <end position="536"/>
    </location>
</feature>
<feature type="region of interest" description="Disordered" evidence="5">
    <location>
        <begin position="72"/>
        <end position="103"/>
    </location>
</feature>
<feature type="compositionally biased region" description="Polar residues" evidence="5">
    <location>
        <begin position="626"/>
        <end position="635"/>
    </location>
</feature>
<dbReference type="Pfam" id="PF12796">
    <property type="entry name" value="Ank_2"/>
    <property type="match status" value="2"/>
</dbReference>
<proteinExistence type="predicted"/>
<accession>A0A6J3AU31</accession>
<evidence type="ECO:0000256" key="3">
    <source>
        <dbReference type="PROSITE-ProRule" id="PRU00023"/>
    </source>
</evidence>
<feature type="compositionally biased region" description="Basic residues" evidence="5">
    <location>
        <begin position="80"/>
        <end position="90"/>
    </location>
</feature>
<keyword evidence="1" id="KW-0677">Repeat</keyword>
<dbReference type="SUPFAM" id="SSF48403">
    <property type="entry name" value="Ankyrin repeat"/>
    <property type="match status" value="1"/>
</dbReference>
<dbReference type="RefSeq" id="XP_031536086.1">
    <property type="nucleotide sequence ID" value="XM_031680226.2"/>
</dbReference>
<feature type="compositionally biased region" description="Basic and acidic residues" evidence="5">
    <location>
        <begin position="272"/>
        <end position="288"/>
    </location>
</feature>
<dbReference type="SMART" id="SM00248">
    <property type="entry name" value="ANK"/>
    <property type="match status" value="5"/>
</dbReference>
<evidence type="ECO:0000256" key="5">
    <source>
        <dbReference type="SAM" id="MobiDB-lite"/>
    </source>
</evidence>
<feature type="region of interest" description="Disordered" evidence="5">
    <location>
        <begin position="602"/>
        <end position="648"/>
    </location>
</feature>
<dbReference type="PRINTS" id="PR01415">
    <property type="entry name" value="ANKYRIN"/>
</dbReference>
<feature type="compositionally biased region" description="Basic residues" evidence="5">
    <location>
        <begin position="614"/>
        <end position="625"/>
    </location>
</feature>
<dbReference type="Gene3D" id="1.25.40.20">
    <property type="entry name" value="Ankyrin repeat-containing domain"/>
    <property type="match status" value="2"/>
</dbReference>
<keyword evidence="6" id="KW-1185">Reference proteome</keyword>
<protein>
    <submittedName>
        <fullName evidence="7">Ankyrin repeat domain-containing protein 6 isoform X2</fullName>
    </submittedName>
</protein>
<name>A0A6J3AU31_VICPA</name>
<dbReference type="CTD" id="22881"/>
<dbReference type="GeneID" id="102535559"/>
<dbReference type="AlphaFoldDB" id="A0A6J3AU31"/>
<feature type="compositionally biased region" description="Basic and acidic residues" evidence="5">
    <location>
        <begin position="306"/>
        <end position="316"/>
    </location>
</feature>
<dbReference type="FunFam" id="1.25.40.20:FF:000357">
    <property type="entry name" value="ankyrin repeat domain-containing protein 6 isoform X1"/>
    <property type="match status" value="1"/>
</dbReference>
<dbReference type="PANTHER" id="PTHR24203:SF84">
    <property type="entry name" value="ANKYRIN REPEAT DOMAIN-CONTAINING PROTEIN 6"/>
    <property type="match status" value="1"/>
</dbReference>
<feature type="region of interest" description="Disordered" evidence="5">
    <location>
        <begin position="269"/>
        <end position="379"/>
    </location>
</feature>